<dbReference type="Pfam" id="PF07943">
    <property type="entry name" value="PBP5_C"/>
    <property type="match status" value="1"/>
</dbReference>
<proteinExistence type="predicted"/>
<keyword evidence="2" id="KW-0378">Hydrolase</keyword>
<keyword evidence="2" id="KW-0121">Carboxypeptidase</keyword>
<evidence type="ECO:0000313" key="2">
    <source>
        <dbReference type="EMBL" id="VEB44026.1"/>
    </source>
</evidence>
<dbReference type="Gene3D" id="2.60.410.10">
    <property type="entry name" value="D-Ala-D-Ala carboxypeptidase, C-terminal domain"/>
    <property type="match status" value="1"/>
</dbReference>
<dbReference type="InterPro" id="IPR012907">
    <property type="entry name" value="Peptidase_S11_C"/>
</dbReference>
<dbReference type="GO" id="GO:0009002">
    <property type="term" value="F:serine-type D-Ala-D-Ala carboxypeptidase activity"/>
    <property type="evidence" value="ECO:0007669"/>
    <property type="project" value="UniProtKB-EC"/>
</dbReference>
<dbReference type="PROSITE" id="PS50042">
    <property type="entry name" value="CNMP_BINDING_3"/>
    <property type="match status" value="1"/>
</dbReference>
<dbReference type="GO" id="GO:0006508">
    <property type="term" value="P:proteolysis"/>
    <property type="evidence" value="ECO:0007669"/>
    <property type="project" value="InterPro"/>
</dbReference>
<name>A0A3S4HK65_CHRVL</name>
<dbReference type="EMBL" id="LR134182">
    <property type="protein sequence ID" value="VEB44026.1"/>
    <property type="molecule type" value="Genomic_DNA"/>
</dbReference>
<dbReference type="Proteomes" id="UP000275777">
    <property type="component" value="Chromosome"/>
</dbReference>
<gene>
    <name evidence="2" type="primary">dacC_2</name>
    <name evidence="2" type="ORF">NCTC9695_04500</name>
</gene>
<dbReference type="InterPro" id="IPR037167">
    <property type="entry name" value="Peptidase_S11_C_sf"/>
</dbReference>
<dbReference type="InterPro" id="IPR000595">
    <property type="entry name" value="cNMP-bd_dom"/>
</dbReference>
<sequence>MYKGSEKIVPVGFGSDVFATVAKGQAAKLKADMTTMQPLIAPIKAGQVVGKLTVSLDGKPLLERPVIALKAVEEGGFFSRLWDSLKLMLGWK</sequence>
<accession>A0A3S4HK65</accession>
<evidence type="ECO:0000259" key="1">
    <source>
        <dbReference type="PROSITE" id="PS50042"/>
    </source>
</evidence>
<dbReference type="AlphaFoldDB" id="A0A3S4HK65"/>
<keyword evidence="2" id="KW-0645">Protease</keyword>
<protein>
    <submittedName>
        <fullName evidence="2">D-alanyl-D-alanine carboxypeptidase dacC</fullName>
        <ecNumber evidence="2">3.4.16.4</ecNumber>
    </submittedName>
</protein>
<reference evidence="2 3" key="1">
    <citation type="submission" date="2018-12" db="EMBL/GenBank/DDBJ databases">
        <authorList>
            <consortium name="Pathogen Informatics"/>
        </authorList>
    </citation>
    <scope>NUCLEOTIDE SEQUENCE [LARGE SCALE GENOMIC DNA]</scope>
    <source>
        <strain evidence="2 3">NCTC9695</strain>
    </source>
</reference>
<dbReference type="InterPro" id="IPR015956">
    <property type="entry name" value="Peniciliin-bd_prot_C_sf"/>
</dbReference>
<organism evidence="2 3">
    <name type="scientific">Chromobacterium violaceum</name>
    <dbReference type="NCBI Taxonomy" id="536"/>
    <lineage>
        <taxon>Bacteria</taxon>
        <taxon>Pseudomonadati</taxon>
        <taxon>Pseudomonadota</taxon>
        <taxon>Betaproteobacteria</taxon>
        <taxon>Neisseriales</taxon>
        <taxon>Chromobacteriaceae</taxon>
        <taxon>Chromobacterium</taxon>
    </lineage>
</organism>
<dbReference type="SMART" id="SM00936">
    <property type="entry name" value="PBP5_C"/>
    <property type="match status" value="1"/>
</dbReference>
<dbReference type="SUPFAM" id="SSF69189">
    <property type="entry name" value="Penicillin-binding protein associated domain"/>
    <property type="match status" value="1"/>
</dbReference>
<dbReference type="EC" id="3.4.16.4" evidence="2"/>
<feature type="domain" description="Cyclic nucleotide-binding" evidence="1">
    <location>
        <begin position="1"/>
        <end position="60"/>
    </location>
</feature>
<evidence type="ECO:0000313" key="3">
    <source>
        <dbReference type="Proteomes" id="UP000275777"/>
    </source>
</evidence>